<evidence type="ECO:0000313" key="6">
    <source>
        <dbReference type="EMBL" id="RLL09000.1"/>
    </source>
</evidence>
<evidence type="ECO:0000313" key="7">
    <source>
        <dbReference type="Proteomes" id="UP000276301"/>
    </source>
</evidence>
<name>A0A498CWV4_9FIRM</name>
<reference evidence="6 7" key="1">
    <citation type="submission" date="2018-10" db="EMBL/GenBank/DDBJ databases">
        <title>Anaerotruncus faecis sp. nov., isolated from human feces.</title>
        <authorList>
            <person name="Wang Y.-J."/>
        </authorList>
    </citation>
    <scope>NUCLEOTIDE SEQUENCE [LARGE SCALE GENOMIC DNA]</scope>
    <source>
        <strain evidence="6 7">22A2-44</strain>
    </source>
</reference>
<protein>
    <recommendedName>
        <fullName evidence="8">DUF4870 domain-containing protein</fullName>
    </recommendedName>
</protein>
<evidence type="ECO:0000256" key="3">
    <source>
        <dbReference type="ARBA" id="ARBA00022989"/>
    </source>
</evidence>
<keyword evidence="4 5" id="KW-0472">Membrane</keyword>
<dbReference type="Pfam" id="PF09685">
    <property type="entry name" value="MamF_MmsF"/>
    <property type="match status" value="1"/>
</dbReference>
<keyword evidence="3 5" id="KW-1133">Transmembrane helix</keyword>
<comment type="caution">
    <text evidence="6">The sequence shown here is derived from an EMBL/GenBank/DDBJ whole genome shotgun (WGS) entry which is preliminary data.</text>
</comment>
<feature type="transmembrane region" description="Helical" evidence="5">
    <location>
        <begin position="6"/>
        <end position="24"/>
    </location>
</feature>
<gene>
    <name evidence="6" type="ORF">D4A47_10940</name>
</gene>
<evidence type="ECO:0008006" key="8">
    <source>
        <dbReference type="Google" id="ProtNLM"/>
    </source>
</evidence>
<sequence>MNKKTTGIVAYITWIGWIIAFFAGDKEGAKFHLNQALVIFLAGIVCSIIARITIVGAIIGGIASIVVFIFWIMGLVAACKEEEKEVPLLGKIKLLK</sequence>
<dbReference type="EMBL" id="RCHT01000025">
    <property type="protein sequence ID" value="RLL09000.1"/>
    <property type="molecule type" value="Genomic_DNA"/>
</dbReference>
<evidence type="ECO:0000256" key="2">
    <source>
        <dbReference type="ARBA" id="ARBA00022692"/>
    </source>
</evidence>
<dbReference type="Proteomes" id="UP000276301">
    <property type="component" value="Unassembled WGS sequence"/>
</dbReference>
<comment type="subcellular location">
    <subcellularLocation>
        <location evidence="1">Membrane</location>
        <topology evidence="1">Multi-pass membrane protein</topology>
    </subcellularLocation>
</comment>
<organism evidence="6 7">
    <name type="scientific">Anaerotruncus massiliensis</name>
    <name type="common">ex Liu et al. 2021</name>
    <dbReference type="NCBI Taxonomy" id="2321404"/>
    <lineage>
        <taxon>Bacteria</taxon>
        <taxon>Bacillati</taxon>
        <taxon>Bacillota</taxon>
        <taxon>Clostridia</taxon>
        <taxon>Eubacteriales</taxon>
        <taxon>Oscillospiraceae</taxon>
        <taxon>Anaerotruncus</taxon>
    </lineage>
</organism>
<keyword evidence="2 5" id="KW-0812">Transmembrane</keyword>
<keyword evidence="7" id="KW-1185">Reference proteome</keyword>
<evidence type="ECO:0000256" key="1">
    <source>
        <dbReference type="ARBA" id="ARBA00004141"/>
    </source>
</evidence>
<dbReference type="InterPro" id="IPR019109">
    <property type="entry name" value="MamF_MmsF"/>
</dbReference>
<accession>A0A498CWV4</accession>
<feature type="transmembrane region" description="Helical" evidence="5">
    <location>
        <begin position="36"/>
        <end position="52"/>
    </location>
</feature>
<dbReference type="AlphaFoldDB" id="A0A498CWV4"/>
<evidence type="ECO:0000256" key="4">
    <source>
        <dbReference type="ARBA" id="ARBA00023136"/>
    </source>
</evidence>
<dbReference type="RefSeq" id="WP_101548498.1">
    <property type="nucleotide sequence ID" value="NZ_DBFNFR010000177.1"/>
</dbReference>
<proteinExistence type="predicted"/>
<evidence type="ECO:0000256" key="5">
    <source>
        <dbReference type="SAM" id="Phobius"/>
    </source>
</evidence>